<dbReference type="InterPro" id="IPR004114">
    <property type="entry name" value="THUMP_dom"/>
</dbReference>
<evidence type="ECO:0000313" key="6">
    <source>
        <dbReference type="Proteomes" id="UP000427769"/>
    </source>
</evidence>
<dbReference type="CDD" id="cd11715">
    <property type="entry name" value="THUMP_AdoMetMT"/>
    <property type="match status" value="1"/>
</dbReference>
<dbReference type="GO" id="GO:0008990">
    <property type="term" value="F:rRNA (guanine-N2-)-methyltransferase activity"/>
    <property type="evidence" value="ECO:0007669"/>
    <property type="project" value="TreeGrafter"/>
</dbReference>
<dbReference type="InterPro" id="IPR054170">
    <property type="entry name" value="RlmL_1st"/>
</dbReference>
<dbReference type="Pfam" id="PF22020">
    <property type="entry name" value="RlmL_1st"/>
    <property type="match status" value="1"/>
</dbReference>
<dbReference type="Pfam" id="PF02926">
    <property type="entry name" value="THUMP"/>
    <property type="match status" value="1"/>
</dbReference>
<gene>
    <name evidence="5" type="ORF">DSCW_14210</name>
</gene>
<dbReference type="PANTHER" id="PTHR47313:SF1">
    <property type="entry name" value="RIBOSOMAL RNA LARGE SUBUNIT METHYLTRANSFERASE K_L"/>
    <property type="match status" value="1"/>
</dbReference>
<dbReference type="InterPro" id="IPR002052">
    <property type="entry name" value="DNA_methylase_N6_adenine_CS"/>
</dbReference>
<dbReference type="AlphaFoldDB" id="A0A5K7Z6C7"/>
<dbReference type="Gene3D" id="3.40.50.150">
    <property type="entry name" value="Vaccinia Virus protein VP39"/>
    <property type="match status" value="1"/>
</dbReference>
<dbReference type="KEGG" id="dwd:DSCW_14210"/>
<evidence type="ECO:0000256" key="3">
    <source>
        <dbReference type="PROSITE-ProRule" id="PRU00529"/>
    </source>
</evidence>
<dbReference type="InterPro" id="IPR029063">
    <property type="entry name" value="SAM-dependent_MTases_sf"/>
</dbReference>
<dbReference type="PROSITE" id="PS01261">
    <property type="entry name" value="UPF0020"/>
    <property type="match status" value="1"/>
</dbReference>
<dbReference type="InterPro" id="IPR000241">
    <property type="entry name" value="RlmKL-like_Mtase"/>
</dbReference>
<keyword evidence="3" id="KW-0694">RNA-binding</keyword>
<sequence>MFDYQKKGAYFAQIADGLEETGVAELTALGATDARPVRRGIHFVADPAGLYRINYCSRLCTRILAPLMTFDCPDADAIYRAGRSIPWDRFFNCDETFAIFASTAGSSVPHSQFAALKLKDAVADRFRNDSGRRPNVDIRQPDLWINLHLEKEKGTISIDTSGGSLHRRGYRIKGCDAPMQETVAAAVVHHCGWDGQVPLTDPMCGSGTLVIEAAMAYCRIPAGVLRSAFGFQRLADFDKVVWAKVKKQADGRFRKLPGRLITASDIDAKAVAATRANCKAVPGLRRIDVLRMDFAAIENLENRIILCNPPYGIRMKGQGSLEDFYRNLGDFLKQRCKGSQAYIYFGNREMIKRIGLKSSWKKPLRNGGLDGRLVRYDLY</sequence>
<evidence type="ECO:0000256" key="2">
    <source>
        <dbReference type="ARBA" id="ARBA00022679"/>
    </source>
</evidence>
<evidence type="ECO:0000259" key="4">
    <source>
        <dbReference type="PROSITE" id="PS51165"/>
    </source>
</evidence>
<dbReference type="EMBL" id="AP021875">
    <property type="protein sequence ID" value="BBO74004.1"/>
    <property type="molecule type" value="Genomic_DNA"/>
</dbReference>
<evidence type="ECO:0000313" key="5">
    <source>
        <dbReference type="EMBL" id="BBO74004.1"/>
    </source>
</evidence>
<accession>A0A5K7Z6C7</accession>
<keyword evidence="2 5" id="KW-0808">Transferase</keyword>
<reference evidence="5 6" key="1">
    <citation type="submission" date="2019-11" db="EMBL/GenBank/DDBJ databases">
        <title>Comparative genomics of hydrocarbon-degrading Desulfosarcina strains.</title>
        <authorList>
            <person name="Watanabe M."/>
            <person name="Kojima H."/>
            <person name="Fukui M."/>
        </authorList>
    </citation>
    <scope>NUCLEOTIDE SEQUENCE [LARGE SCALE GENOMIC DNA]</scope>
    <source>
        <strain evidence="5 6">PP31</strain>
    </source>
</reference>
<organism evidence="5 6">
    <name type="scientific">Desulfosarcina widdelii</name>
    <dbReference type="NCBI Taxonomy" id="947919"/>
    <lineage>
        <taxon>Bacteria</taxon>
        <taxon>Pseudomonadati</taxon>
        <taxon>Thermodesulfobacteriota</taxon>
        <taxon>Desulfobacteria</taxon>
        <taxon>Desulfobacterales</taxon>
        <taxon>Desulfosarcinaceae</taxon>
        <taxon>Desulfosarcina</taxon>
    </lineage>
</organism>
<evidence type="ECO:0000256" key="1">
    <source>
        <dbReference type="ARBA" id="ARBA00022603"/>
    </source>
</evidence>
<feature type="domain" description="THUMP" evidence="4">
    <location>
        <begin position="49"/>
        <end position="160"/>
    </location>
</feature>
<dbReference type="RefSeq" id="WP_155303066.1">
    <property type="nucleotide sequence ID" value="NZ_AP021875.1"/>
</dbReference>
<dbReference type="SMART" id="SM00981">
    <property type="entry name" value="THUMP"/>
    <property type="match status" value="1"/>
</dbReference>
<dbReference type="GO" id="GO:0003723">
    <property type="term" value="F:RNA binding"/>
    <property type="evidence" value="ECO:0007669"/>
    <property type="project" value="UniProtKB-UniRule"/>
</dbReference>
<keyword evidence="6" id="KW-1185">Reference proteome</keyword>
<dbReference type="PROSITE" id="PS51165">
    <property type="entry name" value="THUMP"/>
    <property type="match status" value="1"/>
</dbReference>
<proteinExistence type="predicted"/>
<dbReference type="InterPro" id="IPR053943">
    <property type="entry name" value="RlmKL-like_Mtase_CS"/>
</dbReference>
<dbReference type="Pfam" id="PF01170">
    <property type="entry name" value="UPF0020"/>
    <property type="match status" value="1"/>
</dbReference>
<dbReference type="PANTHER" id="PTHR47313">
    <property type="entry name" value="RIBOSOMAL RNA LARGE SUBUNIT METHYLTRANSFERASE K/L"/>
    <property type="match status" value="1"/>
</dbReference>
<dbReference type="Proteomes" id="UP000427769">
    <property type="component" value="Chromosome"/>
</dbReference>
<dbReference type="Gene3D" id="3.30.2130.30">
    <property type="match status" value="1"/>
</dbReference>
<dbReference type="OrthoDB" id="9809404at2"/>
<dbReference type="GO" id="GO:0070043">
    <property type="term" value="F:rRNA (guanine-N7-)-methyltransferase activity"/>
    <property type="evidence" value="ECO:0007669"/>
    <property type="project" value="TreeGrafter"/>
</dbReference>
<dbReference type="SUPFAM" id="SSF53335">
    <property type="entry name" value="S-adenosyl-L-methionine-dependent methyltransferases"/>
    <property type="match status" value="1"/>
</dbReference>
<name>A0A5K7Z6C7_9BACT</name>
<keyword evidence="1 5" id="KW-0489">Methyltransferase</keyword>
<dbReference type="PROSITE" id="PS00092">
    <property type="entry name" value="N6_MTASE"/>
    <property type="match status" value="1"/>
</dbReference>
<protein>
    <submittedName>
        <fullName evidence="5">RNA methyltransferase</fullName>
    </submittedName>
</protein>